<sequence>MSTMDLVHKKVILPALRAREWRGLVVGGEWGWQSCWMLSGM</sequence>
<evidence type="ECO:0000313" key="1">
    <source>
        <dbReference type="EMBL" id="JAH06610.1"/>
    </source>
</evidence>
<reference evidence="1" key="1">
    <citation type="submission" date="2014-11" db="EMBL/GenBank/DDBJ databases">
        <authorList>
            <person name="Amaro Gonzalez C."/>
        </authorList>
    </citation>
    <scope>NUCLEOTIDE SEQUENCE</scope>
</reference>
<dbReference type="AlphaFoldDB" id="A0A0E9PR93"/>
<name>A0A0E9PR93_ANGAN</name>
<reference evidence="1" key="2">
    <citation type="journal article" date="2015" name="Fish Shellfish Immunol.">
        <title>Early steps in the European eel (Anguilla anguilla)-Vibrio vulnificus interaction in the gills: Role of the RtxA13 toxin.</title>
        <authorList>
            <person name="Callol A."/>
            <person name="Pajuelo D."/>
            <person name="Ebbesson L."/>
            <person name="Teles M."/>
            <person name="MacKenzie S."/>
            <person name="Amaro C."/>
        </authorList>
    </citation>
    <scope>NUCLEOTIDE SEQUENCE</scope>
</reference>
<dbReference type="EMBL" id="GBXM01101967">
    <property type="protein sequence ID" value="JAH06610.1"/>
    <property type="molecule type" value="Transcribed_RNA"/>
</dbReference>
<proteinExistence type="predicted"/>
<organism evidence="1">
    <name type="scientific">Anguilla anguilla</name>
    <name type="common">European freshwater eel</name>
    <name type="synonym">Muraena anguilla</name>
    <dbReference type="NCBI Taxonomy" id="7936"/>
    <lineage>
        <taxon>Eukaryota</taxon>
        <taxon>Metazoa</taxon>
        <taxon>Chordata</taxon>
        <taxon>Craniata</taxon>
        <taxon>Vertebrata</taxon>
        <taxon>Euteleostomi</taxon>
        <taxon>Actinopterygii</taxon>
        <taxon>Neopterygii</taxon>
        <taxon>Teleostei</taxon>
        <taxon>Anguilliformes</taxon>
        <taxon>Anguillidae</taxon>
        <taxon>Anguilla</taxon>
    </lineage>
</organism>
<protein>
    <submittedName>
        <fullName evidence="1">Uncharacterized protein</fullName>
    </submittedName>
</protein>
<accession>A0A0E9PR93</accession>